<protein>
    <submittedName>
        <fullName evidence="3">Integrating conjugative element protein, PFL_4705 family</fullName>
    </submittedName>
</protein>
<dbReference type="EMBL" id="FNVQ01000011">
    <property type="protein sequence ID" value="SEG89192.1"/>
    <property type="molecule type" value="Genomic_DNA"/>
</dbReference>
<proteinExistence type="predicted"/>
<dbReference type="AlphaFoldDB" id="A0A1H6DUY7"/>
<feature type="region of interest" description="Disordered" evidence="1">
    <location>
        <begin position="125"/>
        <end position="144"/>
    </location>
</feature>
<evidence type="ECO:0000256" key="1">
    <source>
        <dbReference type="SAM" id="MobiDB-lite"/>
    </source>
</evidence>
<feature type="compositionally biased region" description="Basic and acidic residues" evidence="1">
    <location>
        <begin position="134"/>
        <end position="144"/>
    </location>
</feature>
<dbReference type="InterPro" id="IPR021207">
    <property type="entry name" value="Integr_conj_element_PFL4705"/>
</dbReference>
<accession>A0A1H6DUY7</accession>
<name>A0A1H6DUY7_9GAMM</name>
<evidence type="ECO:0000313" key="4">
    <source>
        <dbReference type="Proteomes" id="UP000236745"/>
    </source>
</evidence>
<keyword evidence="4" id="KW-1185">Reference proteome</keyword>
<keyword evidence="2" id="KW-0812">Transmembrane</keyword>
<evidence type="ECO:0000256" key="2">
    <source>
        <dbReference type="SAM" id="Phobius"/>
    </source>
</evidence>
<reference evidence="3 4" key="1">
    <citation type="submission" date="2016-10" db="EMBL/GenBank/DDBJ databases">
        <authorList>
            <person name="de Groot N.N."/>
        </authorList>
    </citation>
    <scope>NUCLEOTIDE SEQUENCE [LARGE SCALE GENOMIC DNA]</scope>
    <source>
        <strain evidence="3 4">DSM 22012</strain>
    </source>
</reference>
<keyword evidence="2" id="KW-0472">Membrane</keyword>
<keyword evidence="2" id="KW-1133">Transmembrane helix</keyword>
<dbReference type="Proteomes" id="UP000236745">
    <property type="component" value="Unassembled WGS sequence"/>
</dbReference>
<gene>
    <name evidence="3" type="ORF">SAMN05444390_11131</name>
</gene>
<sequence length="498" mass="53882">MGGRAMKSNLLIKIMAVILVGVGLMIIITKMKSGASQEDLQAVEQKPQREYNGLADNAMTDEQLEKEYGVDFDSPEETMRTLTTQIQSLRTENERIADENATLRRDASKLLDMEDSISSRVEGRLEQAQGQVDEQSRELEQQRRRSETLLGKLESRLAELERGGGSDQGSATNAAGYDIGAANIPDGLGYDSSGTAQLIWINPLDAQVDTKQGTITMPEFKAPNLGFMPEGEEVRLGRKGNQNEVESVKAYTLPANATLMGSTSMTALLGRIPVGGQIPDPYPFKIIVGPENLSSNGIHIPDVQGITMSGIAKGDWTLSCVSGEIHSMTFTFQDGSISTYPEPGEGNSNTNRVAIGWFSDQFGIPCVTGKRITNAPSYLASRIGLGAVSAYAQARASAEYTNTVDSDGTSRSTLTGDAMNAAENQAISGGVDEVSDWLDARQEQSFDAIYVAPGTPVHVHLEKQIAIDYPINDTGRKVQHSEYIDYQVRQASTVRALD</sequence>
<organism evidence="3 4">
    <name type="scientific">Marinobacterium lutimaris</name>
    <dbReference type="NCBI Taxonomy" id="568106"/>
    <lineage>
        <taxon>Bacteria</taxon>
        <taxon>Pseudomonadati</taxon>
        <taxon>Pseudomonadota</taxon>
        <taxon>Gammaproteobacteria</taxon>
        <taxon>Oceanospirillales</taxon>
        <taxon>Oceanospirillaceae</taxon>
        <taxon>Marinobacterium</taxon>
    </lineage>
</organism>
<feature type="transmembrane region" description="Helical" evidence="2">
    <location>
        <begin position="10"/>
        <end position="28"/>
    </location>
</feature>
<evidence type="ECO:0000313" key="3">
    <source>
        <dbReference type="EMBL" id="SEG89192.1"/>
    </source>
</evidence>
<dbReference type="NCBIfam" id="TIGR03752">
    <property type="entry name" value="conj_TIGR03752"/>
    <property type="match status" value="1"/>
</dbReference>